<reference evidence="2" key="1">
    <citation type="submission" date="2018-02" db="EMBL/GenBank/DDBJ databases">
        <authorList>
            <person name="Cohen D.B."/>
            <person name="Kent A.D."/>
        </authorList>
    </citation>
    <scope>NUCLEOTIDE SEQUENCE</scope>
</reference>
<dbReference type="PANTHER" id="PTHR31672">
    <property type="entry name" value="BNACNNG10540D PROTEIN"/>
    <property type="match status" value="1"/>
</dbReference>
<dbReference type="InterPro" id="IPR013187">
    <property type="entry name" value="F-box-assoc_dom_typ3"/>
</dbReference>
<dbReference type="InterPro" id="IPR017451">
    <property type="entry name" value="F-box-assoc_interact_dom"/>
</dbReference>
<dbReference type="InterPro" id="IPR001810">
    <property type="entry name" value="F-box_dom"/>
</dbReference>
<sequence length="344" mass="39802">MENLCDALIDEILSRLPLKSAVMCKSISKRFNTLISAPQFVNKLTLRKSSILHCSYDSPTKYNFNVALYPDEETGFSVKQLPHPMNRILAYCNGLLLLRRSKQSVLVLNPVTKRSQVIEHQQFPGEALGLAVEPIASSLQQYKVVYTYEYRKDVYRFRIFSSDTMSSKTSMTELSCIGSKFYDSALPVYSHGSLHWLRNCGDIVAFDVEKEVARIIKLPTDFPLPFTYAKSRFGELKGLVTLISTSGEEILVWILNDNKKDEWVDKTRITNVIDWEWPIRIPIFYDGEILVLHQRQRGDEGELRMYDIVADKWRKFGIRILSISWSRLNISDLTIYKVPRHLKF</sequence>
<dbReference type="Pfam" id="PF00646">
    <property type="entry name" value="F-box"/>
    <property type="match status" value="1"/>
</dbReference>
<feature type="domain" description="F-box" evidence="1">
    <location>
        <begin position="4"/>
        <end position="44"/>
    </location>
</feature>
<dbReference type="NCBIfam" id="TIGR01640">
    <property type="entry name" value="F_box_assoc_1"/>
    <property type="match status" value="1"/>
</dbReference>
<dbReference type="SMART" id="SM00256">
    <property type="entry name" value="FBOX"/>
    <property type="match status" value="1"/>
</dbReference>
<organism evidence="2">
    <name type="scientific">Fagus sylvatica</name>
    <name type="common">Beechnut</name>
    <dbReference type="NCBI Taxonomy" id="28930"/>
    <lineage>
        <taxon>Eukaryota</taxon>
        <taxon>Viridiplantae</taxon>
        <taxon>Streptophyta</taxon>
        <taxon>Embryophyta</taxon>
        <taxon>Tracheophyta</taxon>
        <taxon>Spermatophyta</taxon>
        <taxon>Magnoliopsida</taxon>
        <taxon>eudicotyledons</taxon>
        <taxon>Gunneridae</taxon>
        <taxon>Pentapetalae</taxon>
        <taxon>rosids</taxon>
        <taxon>fabids</taxon>
        <taxon>Fagales</taxon>
        <taxon>Fagaceae</taxon>
        <taxon>Fagus</taxon>
    </lineage>
</organism>
<evidence type="ECO:0000313" key="2">
    <source>
        <dbReference type="EMBL" id="SPC92303.1"/>
    </source>
</evidence>
<gene>
    <name evidence="2" type="ORF">FSB_LOCUS20185</name>
</gene>
<name>A0A2N9FYJ9_FAGSY</name>
<dbReference type="AlphaFoldDB" id="A0A2N9FYJ9"/>
<protein>
    <recommendedName>
        <fullName evidence="1">F-box domain-containing protein</fullName>
    </recommendedName>
</protein>
<dbReference type="EMBL" id="OIVN01001297">
    <property type="protein sequence ID" value="SPC92303.1"/>
    <property type="molecule type" value="Genomic_DNA"/>
</dbReference>
<proteinExistence type="predicted"/>
<dbReference type="InterPro" id="IPR036047">
    <property type="entry name" value="F-box-like_dom_sf"/>
</dbReference>
<dbReference type="SUPFAM" id="SSF81383">
    <property type="entry name" value="F-box domain"/>
    <property type="match status" value="1"/>
</dbReference>
<dbReference type="InterPro" id="IPR050796">
    <property type="entry name" value="SCF_F-box_component"/>
</dbReference>
<dbReference type="PANTHER" id="PTHR31672:SF13">
    <property type="entry name" value="F-BOX PROTEIN CPR30-LIKE"/>
    <property type="match status" value="1"/>
</dbReference>
<evidence type="ECO:0000259" key="1">
    <source>
        <dbReference type="SMART" id="SM00256"/>
    </source>
</evidence>
<dbReference type="Pfam" id="PF08268">
    <property type="entry name" value="FBA_3"/>
    <property type="match status" value="1"/>
</dbReference>
<accession>A0A2N9FYJ9</accession>